<sequence>MQMQCINCTGLTADACGAKMDAHRDELLAGFAEAGSDFIPVYGDIKSFQEADSALGYLAAVVGILPEPGDEAGVFIKGAEKALKASDLETVSKLINKANDKIEHVKALDVNSYKELNNREIVGDGLEHDHIPSFAALKKAKENELGRKLTPGEEKTLYQNATAVEVPKDVHRAGPTHGGKIQQLKLSKML</sequence>
<evidence type="ECO:0000313" key="1">
    <source>
        <dbReference type="EMBL" id="MER0127391.1"/>
    </source>
</evidence>
<protein>
    <recommendedName>
        <fullName evidence="3">HNH endonuclease</fullName>
    </recommendedName>
</protein>
<accession>A0ABV1PRD5</accession>
<proteinExistence type="predicted"/>
<gene>
    <name evidence="1" type="ORF">ABQG75_16805</name>
</gene>
<dbReference type="EMBL" id="JBEHGX010000010">
    <property type="protein sequence ID" value="MER0127391.1"/>
    <property type="molecule type" value="Genomic_DNA"/>
</dbReference>
<name>A0ABV1PRD5_9ENTR</name>
<evidence type="ECO:0000313" key="2">
    <source>
        <dbReference type="Proteomes" id="UP001447374"/>
    </source>
</evidence>
<dbReference type="Proteomes" id="UP001447374">
    <property type="component" value="Unassembled WGS sequence"/>
</dbReference>
<evidence type="ECO:0008006" key="3">
    <source>
        <dbReference type="Google" id="ProtNLM"/>
    </source>
</evidence>
<comment type="caution">
    <text evidence="1">The sequence shown here is derived from an EMBL/GenBank/DDBJ whole genome shotgun (WGS) entry which is preliminary data.</text>
</comment>
<dbReference type="RefSeq" id="WP_349951539.1">
    <property type="nucleotide sequence ID" value="NZ_JBEHGX010000010.1"/>
</dbReference>
<organism evidence="1 2">
    <name type="scientific">Franconibacter daqui</name>
    <dbReference type="NCBI Taxonomy" id="2047724"/>
    <lineage>
        <taxon>Bacteria</taxon>
        <taxon>Pseudomonadati</taxon>
        <taxon>Pseudomonadota</taxon>
        <taxon>Gammaproteobacteria</taxon>
        <taxon>Enterobacterales</taxon>
        <taxon>Enterobacteriaceae</taxon>
        <taxon>Franconibacter</taxon>
    </lineage>
</organism>
<keyword evidence="2" id="KW-1185">Reference proteome</keyword>
<reference evidence="1 2" key="1">
    <citation type="submission" date="2024-06" db="EMBL/GenBank/DDBJ databases">
        <title>Fanconibacter daqui strain Q02 whole shotgun sequencing project.</title>
        <authorList>
            <person name="Rodrigues J.W.A."/>
            <person name="Viana L.C."/>
            <person name="Vieira E.C."/>
            <person name="Souza F.O.L."/>
            <person name="Alegria O.C."/>
            <person name="Patroca S."/>
            <person name="Cruz A.C.R."/>
            <person name="Nunes A.R.C."/>
        </authorList>
    </citation>
    <scope>NUCLEOTIDE SEQUENCE [LARGE SCALE GENOMIC DNA]</scope>
    <source>
        <strain evidence="1 2">Q02</strain>
    </source>
</reference>